<evidence type="ECO:0000313" key="5">
    <source>
        <dbReference type="Proteomes" id="UP001140091"/>
    </source>
</evidence>
<dbReference type="GO" id="GO:0016020">
    <property type="term" value="C:membrane"/>
    <property type="evidence" value="ECO:0007669"/>
    <property type="project" value="TreeGrafter"/>
</dbReference>
<evidence type="ECO:0008006" key="6">
    <source>
        <dbReference type="Google" id="ProtNLM"/>
    </source>
</evidence>
<evidence type="ECO:0000313" key="4">
    <source>
        <dbReference type="EMBL" id="KAJ2930620.1"/>
    </source>
</evidence>
<feature type="non-terminal residue" evidence="4">
    <location>
        <position position="1"/>
    </location>
</feature>
<keyword evidence="2 3" id="KW-0802">TPR repeat</keyword>
<evidence type="ECO:0000256" key="2">
    <source>
        <dbReference type="ARBA" id="ARBA00022803"/>
    </source>
</evidence>
<proteinExistence type="predicted"/>
<keyword evidence="5" id="KW-1185">Reference proteome</keyword>
<dbReference type="EMBL" id="JANBPK010000827">
    <property type="protein sequence ID" value="KAJ2930620.1"/>
    <property type="molecule type" value="Genomic_DNA"/>
</dbReference>
<evidence type="ECO:0000256" key="3">
    <source>
        <dbReference type="PROSITE-ProRule" id="PRU00339"/>
    </source>
</evidence>
<keyword evidence="1" id="KW-0677">Repeat</keyword>
<dbReference type="SMART" id="SM00028">
    <property type="entry name" value="TPR"/>
    <property type="match status" value="3"/>
</dbReference>
<sequence>MSREQGADINIAEAERLKAEGNDLYSRGQYDAARQKFTEAIEKNPDNAILYANRAAVYLGKNEYLDAVWDCKKAVELDPTYARAWGRLAATCHSLQAWAECIDAWEKGLECLSKVDTPTPAQETMKKSFEAGLKKSKAERFKVETSGFALSEDTISRGWVACGGPAMIKKEAPERLDAEGWGSVRPALAVTIRIWIFTAWFRSQFVGHFDFAHEMLMNALDVLEWGRNQWPDVSKDDRGTIFEKSFIRAVKLMLLEAMHESIFRNGPTKFTYEELIKYAEAIIDDADSDPDPANTFFGHRLAYWMYPKGIALSILGWVYLMKATHSSPEGAERTSTFREASQYYLLATKNFPEDDEYHVRFLVRALECLCAMGTIPLRQTLPLCDAIRKSFDQAMEIWGAMPIAERLKGHCSQVKAFEDEHRKLISEGRCTLDSVSGRLSTVRG</sequence>
<gene>
    <name evidence="4" type="ORF">H1R20_g6476</name>
</gene>
<organism evidence="4 5">
    <name type="scientific">Candolleomyces eurysporus</name>
    <dbReference type="NCBI Taxonomy" id="2828524"/>
    <lineage>
        <taxon>Eukaryota</taxon>
        <taxon>Fungi</taxon>
        <taxon>Dikarya</taxon>
        <taxon>Basidiomycota</taxon>
        <taxon>Agaricomycotina</taxon>
        <taxon>Agaricomycetes</taxon>
        <taxon>Agaricomycetidae</taxon>
        <taxon>Agaricales</taxon>
        <taxon>Agaricineae</taxon>
        <taxon>Psathyrellaceae</taxon>
        <taxon>Candolleomyces</taxon>
    </lineage>
</organism>
<dbReference type="PANTHER" id="PTHR45831:SF2">
    <property type="entry name" value="LD24721P"/>
    <property type="match status" value="1"/>
</dbReference>
<dbReference type="Pfam" id="PF13414">
    <property type="entry name" value="TPR_11"/>
    <property type="match status" value="1"/>
</dbReference>
<feature type="repeat" description="TPR" evidence="3">
    <location>
        <begin position="48"/>
        <end position="81"/>
    </location>
</feature>
<dbReference type="GO" id="GO:0006620">
    <property type="term" value="P:post-translational protein targeting to endoplasmic reticulum membrane"/>
    <property type="evidence" value="ECO:0007669"/>
    <property type="project" value="TreeGrafter"/>
</dbReference>
<name>A0A9W8MG15_9AGAR</name>
<dbReference type="GO" id="GO:0072380">
    <property type="term" value="C:TRC complex"/>
    <property type="evidence" value="ECO:0007669"/>
    <property type="project" value="TreeGrafter"/>
</dbReference>
<dbReference type="InterPro" id="IPR011990">
    <property type="entry name" value="TPR-like_helical_dom_sf"/>
</dbReference>
<dbReference type="AlphaFoldDB" id="A0A9W8MG15"/>
<feature type="repeat" description="TPR" evidence="3">
    <location>
        <begin position="14"/>
        <end position="47"/>
    </location>
</feature>
<evidence type="ECO:0000256" key="1">
    <source>
        <dbReference type="ARBA" id="ARBA00022737"/>
    </source>
</evidence>
<dbReference type="SUPFAM" id="SSF48452">
    <property type="entry name" value="TPR-like"/>
    <property type="match status" value="1"/>
</dbReference>
<comment type="caution">
    <text evidence="4">The sequence shown here is derived from an EMBL/GenBank/DDBJ whole genome shotgun (WGS) entry which is preliminary data.</text>
</comment>
<reference evidence="4" key="1">
    <citation type="submission" date="2022-06" db="EMBL/GenBank/DDBJ databases">
        <title>Genome Sequence of Candolleomyces eurysporus.</title>
        <authorList>
            <person name="Buettner E."/>
        </authorList>
    </citation>
    <scope>NUCLEOTIDE SEQUENCE</scope>
    <source>
        <strain evidence="4">VTCC 930004</strain>
    </source>
</reference>
<dbReference type="OrthoDB" id="2423701at2759"/>
<dbReference type="GO" id="GO:0060090">
    <property type="term" value="F:molecular adaptor activity"/>
    <property type="evidence" value="ECO:0007669"/>
    <property type="project" value="TreeGrafter"/>
</dbReference>
<dbReference type="Gene3D" id="1.25.40.10">
    <property type="entry name" value="Tetratricopeptide repeat domain"/>
    <property type="match status" value="1"/>
</dbReference>
<dbReference type="InterPro" id="IPR019734">
    <property type="entry name" value="TPR_rpt"/>
</dbReference>
<dbReference type="PROSITE" id="PS50005">
    <property type="entry name" value="TPR"/>
    <property type="match status" value="2"/>
</dbReference>
<dbReference type="Proteomes" id="UP001140091">
    <property type="component" value="Unassembled WGS sequence"/>
</dbReference>
<protein>
    <recommendedName>
        <fullName evidence="6">TPR-like protein</fullName>
    </recommendedName>
</protein>
<dbReference type="InterPro" id="IPR047150">
    <property type="entry name" value="SGT"/>
</dbReference>
<dbReference type="PANTHER" id="PTHR45831">
    <property type="entry name" value="LD24721P"/>
    <property type="match status" value="1"/>
</dbReference>
<accession>A0A9W8MG15</accession>